<name>A0AAT9FMI2_9BACT</name>
<evidence type="ECO:0000259" key="1">
    <source>
        <dbReference type="Pfam" id="PF06439"/>
    </source>
</evidence>
<organism evidence="2">
    <name type="scientific">Oceaniferula spumae</name>
    <dbReference type="NCBI Taxonomy" id="2979115"/>
    <lineage>
        <taxon>Bacteria</taxon>
        <taxon>Pseudomonadati</taxon>
        <taxon>Verrucomicrobiota</taxon>
        <taxon>Verrucomicrobiia</taxon>
        <taxon>Verrucomicrobiales</taxon>
        <taxon>Verrucomicrobiaceae</taxon>
        <taxon>Oceaniferula</taxon>
    </lineage>
</organism>
<proteinExistence type="predicted"/>
<feature type="domain" description="3-keto-alpha-glucoside-1,2-lyase/3-keto-2-hydroxy-glucal hydratase" evidence="1">
    <location>
        <begin position="59"/>
        <end position="278"/>
    </location>
</feature>
<dbReference type="KEGG" id="osu:NT6N_22090"/>
<accession>A0AAT9FMI2</accession>
<dbReference type="EMBL" id="AP026866">
    <property type="protein sequence ID" value="BDS07169.1"/>
    <property type="molecule type" value="Genomic_DNA"/>
</dbReference>
<reference evidence="2" key="1">
    <citation type="submission" date="2024-07" db="EMBL/GenBank/DDBJ databases">
        <title>Complete genome sequence of Verrucomicrobiaceae bacterium NT6N.</title>
        <authorList>
            <person name="Huang C."/>
            <person name="Takami H."/>
            <person name="Hamasaki K."/>
        </authorList>
    </citation>
    <scope>NUCLEOTIDE SEQUENCE</scope>
    <source>
        <strain evidence="2">NT6N</strain>
    </source>
</reference>
<dbReference type="AlphaFoldDB" id="A0AAT9FMI2"/>
<sequence>MADKNVWPPTVIGAMNHTMKPISQFTLSLLSGAMMLVSCNAQEGDAAKTDETKKADSGEWVQLFNGKDLTGWTPKFKGEDLGVNYKNTFRVENGLLKVSYDQYEKWNANFGHLFYKSEFSHYILRCEYRFVGDQVKGGPGWAFRNNGLMIHGQTAASMKKDQDFPNSIEVQLLGGKPGGKEKRPTLNLCTPGTHVFYQGKLDKRHCINTPNGPTFHGDQWVTVELEVRGSEVIRHKVGGKTVMEYKMPQLNDGTLLEKGTISIQAESHPTEFRKIEVKVIKK</sequence>
<dbReference type="GO" id="GO:0016787">
    <property type="term" value="F:hydrolase activity"/>
    <property type="evidence" value="ECO:0007669"/>
    <property type="project" value="InterPro"/>
</dbReference>
<protein>
    <recommendedName>
        <fullName evidence="1">3-keto-alpha-glucoside-1,2-lyase/3-keto-2-hydroxy-glucal hydratase domain-containing protein</fullName>
    </recommendedName>
</protein>
<dbReference type="Pfam" id="PF06439">
    <property type="entry name" value="3keto-disac_hyd"/>
    <property type="match status" value="1"/>
</dbReference>
<dbReference type="InterPro" id="IPR010496">
    <property type="entry name" value="AL/BT2_dom"/>
</dbReference>
<evidence type="ECO:0000313" key="2">
    <source>
        <dbReference type="EMBL" id="BDS07169.1"/>
    </source>
</evidence>
<gene>
    <name evidence="2" type="ORF">NT6N_22090</name>
</gene>
<dbReference type="Gene3D" id="2.60.120.560">
    <property type="entry name" value="Exo-inulinase, domain 1"/>
    <property type="match status" value="1"/>
</dbReference>